<feature type="non-terminal residue" evidence="1">
    <location>
        <position position="1"/>
    </location>
</feature>
<name>A0AAN5C5R9_9BILA</name>
<evidence type="ECO:0000313" key="2">
    <source>
        <dbReference type="Proteomes" id="UP001328107"/>
    </source>
</evidence>
<organism evidence="1 2">
    <name type="scientific">Pristionchus mayeri</name>
    <dbReference type="NCBI Taxonomy" id="1317129"/>
    <lineage>
        <taxon>Eukaryota</taxon>
        <taxon>Metazoa</taxon>
        <taxon>Ecdysozoa</taxon>
        <taxon>Nematoda</taxon>
        <taxon>Chromadorea</taxon>
        <taxon>Rhabditida</taxon>
        <taxon>Rhabditina</taxon>
        <taxon>Diplogasteromorpha</taxon>
        <taxon>Diplogasteroidea</taxon>
        <taxon>Neodiplogasteridae</taxon>
        <taxon>Pristionchus</taxon>
    </lineage>
</organism>
<protein>
    <submittedName>
        <fullName evidence="1">Uncharacterized protein</fullName>
    </submittedName>
</protein>
<dbReference type="AlphaFoldDB" id="A0AAN5C5R9"/>
<sequence>SDRKRALEVENEDFNALRTLTFGLIECLQIAMIQLRRRRNGLIPTSLKDEPLDGFDYQHQQSLSSLPYLIVPKEEPFDENRA</sequence>
<feature type="non-terminal residue" evidence="1">
    <location>
        <position position="82"/>
    </location>
</feature>
<evidence type="ECO:0000313" key="1">
    <source>
        <dbReference type="EMBL" id="GMR31007.1"/>
    </source>
</evidence>
<accession>A0AAN5C5R9</accession>
<keyword evidence="2" id="KW-1185">Reference proteome</keyword>
<reference evidence="2" key="1">
    <citation type="submission" date="2022-10" db="EMBL/GenBank/DDBJ databases">
        <title>Genome assembly of Pristionchus species.</title>
        <authorList>
            <person name="Yoshida K."/>
            <person name="Sommer R.J."/>
        </authorList>
    </citation>
    <scope>NUCLEOTIDE SEQUENCE [LARGE SCALE GENOMIC DNA]</scope>
    <source>
        <strain evidence="2">RS5460</strain>
    </source>
</reference>
<gene>
    <name evidence="1" type="ORF">PMAYCL1PPCAC_01202</name>
</gene>
<proteinExistence type="predicted"/>
<dbReference type="EMBL" id="BTRK01000001">
    <property type="protein sequence ID" value="GMR31007.1"/>
    <property type="molecule type" value="Genomic_DNA"/>
</dbReference>
<comment type="caution">
    <text evidence="1">The sequence shown here is derived from an EMBL/GenBank/DDBJ whole genome shotgun (WGS) entry which is preliminary data.</text>
</comment>
<dbReference type="Proteomes" id="UP001328107">
    <property type="component" value="Unassembled WGS sequence"/>
</dbReference>